<evidence type="ECO:0000256" key="4">
    <source>
        <dbReference type="ARBA" id="ARBA00022771"/>
    </source>
</evidence>
<sequence>MKAPTTFFACSKCDAQFTKWTGRCLECGAWGTLGESVAPIAVAAADPAYPAAKTVTLESINAAAYARAKTGIGELDTVLGGGIVPGSLILLGGEPGIGKSTLALQLASLLPKTVYISGEESVEQIKLRADRLGSASKTLQLANETNVGVIIATITALKPELVIIDSVQTITLDDVAGEAGSPGQIRAVTAELMTIAKKQQVPIILIGQVTKDGYVAGPKMLEHLVDTVLYLEGDKFHQFRILRAVKNRFGSTDEIGIFSMQEKGLEEVKNPSSAFLSNKQDKIPGTAVTCLMEGTRPILIELQALVSKTNFGYPQRRASGFDVNRLQMLLAILSKRSGLALESYDVFINVIGGIQAEEPAADLAVLLALASATKNKPLPANVVAFGEVGLSGEVRPVNQTKKRLEEIKKMGFEVAVIPENSEVNVKGLKIAYLKNVQDIVQKILA</sequence>
<dbReference type="InterPro" id="IPR014721">
    <property type="entry name" value="Ribsml_uS5_D2-typ_fold_subgr"/>
</dbReference>
<keyword evidence="3 11" id="KW-0227">DNA damage</keyword>
<evidence type="ECO:0000256" key="10">
    <source>
        <dbReference type="ARBA" id="ARBA00023204"/>
    </source>
</evidence>
<dbReference type="PROSITE" id="PS50162">
    <property type="entry name" value="RECA_2"/>
    <property type="match status" value="1"/>
</dbReference>
<comment type="domain">
    <text evidence="11">The middle region has homology to RecA with ATPase motifs including the RadA KNRFG motif, while the C-terminus is homologous to Lon protease.</text>
</comment>
<evidence type="ECO:0000313" key="16">
    <source>
        <dbReference type="Proteomes" id="UP000176413"/>
    </source>
</evidence>
<dbReference type="GO" id="GO:0006508">
    <property type="term" value="P:proteolysis"/>
    <property type="evidence" value="ECO:0007669"/>
    <property type="project" value="InterPro"/>
</dbReference>
<dbReference type="Gene3D" id="3.40.50.300">
    <property type="entry name" value="P-loop containing nucleotide triphosphate hydrolases"/>
    <property type="match status" value="1"/>
</dbReference>
<dbReference type="Gene3D" id="3.30.230.10">
    <property type="match status" value="1"/>
</dbReference>
<keyword evidence="4 13" id="KW-0863">Zinc-finger</keyword>
<dbReference type="PRINTS" id="PR01874">
    <property type="entry name" value="DNAREPAIRADA"/>
</dbReference>
<dbReference type="Pfam" id="PF18073">
    <property type="entry name" value="Zn_ribbon_LapB"/>
    <property type="match status" value="1"/>
</dbReference>
<comment type="function">
    <text evidence="13">DNA-dependent ATPase involved in processing of recombination intermediates, plays a role in repairing DNA breaks. Stimulates the branch migration of RecA-mediated strand transfer reactions, allowing the 3' invading strand to extend heteroduplex DNA faster. Binds ssDNA in the presence of ADP but not other nucleotides, has ATPase activity that is stimulated by ssDNA and various branched DNA structures, but inhibited by SSB. Does not have RecA's homology-searching function.</text>
</comment>
<comment type="caution">
    <text evidence="15">The sequence shown here is derived from an EMBL/GenBank/DDBJ whole genome shotgun (WGS) entry which is preliminary data.</text>
</comment>
<dbReference type="FunFam" id="3.40.50.300:FF:000050">
    <property type="entry name" value="DNA repair protein RadA"/>
    <property type="match status" value="1"/>
</dbReference>
<evidence type="ECO:0000259" key="14">
    <source>
        <dbReference type="PROSITE" id="PS50162"/>
    </source>
</evidence>
<evidence type="ECO:0000313" key="15">
    <source>
        <dbReference type="EMBL" id="OGH69190.1"/>
    </source>
</evidence>
<dbReference type="CDD" id="cd01121">
    <property type="entry name" value="RadA_SMS_N"/>
    <property type="match status" value="1"/>
</dbReference>
<feature type="binding site" evidence="11">
    <location>
        <begin position="93"/>
        <end position="100"/>
    </location>
    <ligand>
        <name>ATP</name>
        <dbReference type="ChEBI" id="CHEBI:30616"/>
    </ligand>
</feature>
<dbReference type="InterPro" id="IPR004504">
    <property type="entry name" value="DNA_repair_RadA"/>
</dbReference>
<gene>
    <name evidence="11" type="primary">radA</name>
    <name evidence="15" type="ORF">A3D53_01845</name>
</gene>
<keyword evidence="5" id="KW-0378">Hydrolase</keyword>
<dbReference type="InterPro" id="IPR003593">
    <property type="entry name" value="AAA+_ATPase"/>
</dbReference>
<feature type="domain" description="RecA family profile 1" evidence="14">
    <location>
        <begin position="64"/>
        <end position="209"/>
    </location>
</feature>
<dbReference type="GO" id="GO:0003684">
    <property type="term" value="F:damaged DNA binding"/>
    <property type="evidence" value="ECO:0007669"/>
    <property type="project" value="InterPro"/>
</dbReference>
<name>A0A1F6MC96_9BACT</name>
<dbReference type="GO" id="GO:0004252">
    <property type="term" value="F:serine-type endopeptidase activity"/>
    <property type="evidence" value="ECO:0007669"/>
    <property type="project" value="InterPro"/>
</dbReference>
<evidence type="ECO:0000256" key="3">
    <source>
        <dbReference type="ARBA" id="ARBA00022763"/>
    </source>
</evidence>
<dbReference type="HAMAP" id="MF_01498">
    <property type="entry name" value="RadA_bact"/>
    <property type="match status" value="1"/>
</dbReference>
<feature type="short sequence motif" description="RadA KNRFG motif" evidence="11">
    <location>
        <begin position="246"/>
        <end position="250"/>
    </location>
</feature>
<keyword evidence="6 13" id="KW-0862">Zinc</keyword>
<dbReference type="InterPro" id="IPR020588">
    <property type="entry name" value="RecA_ATP-bd"/>
</dbReference>
<comment type="function">
    <text evidence="11">Plays a role in repairing double-strand DNA breaks, probably involving stabilizing or processing branched DNA or blocked replication forks.</text>
</comment>
<dbReference type="SUPFAM" id="SSF52540">
    <property type="entry name" value="P-loop containing nucleoside triphosphate hydrolases"/>
    <property type="match status" value="1"/>
</dbReference>
<dbReference type="PANTHER" id="PTHR32472:SF10">
    <property type="entry name" value="DNA REPAIR PROTEIN RADA-LIKE PROTEIN"/>
    <property type="match status" value="1"/>
</dbReference>
<keyword evidence="9 11" id="KW-0238">DNA-binding</keyword>
<dbReference type="AlphaFoldDB" id="A0A1F6MC96"/>
<reference evidence="15 16" key="1">
    <citation type="journal article" date="2016" name="Nat. Commun.">
        <title>Thousands of microbial genomes shed light on interconnected biogeochemical processes in an aquifer system.</title>
        <authorList>
            <person name="Anantharaman K."/>
            <person name="Brown C.T."/>
            <person name="Hug L.A."/>
            <person name="Sharon I."/>
            <person name="Castelle C.J."/>
            <person name="Probst A.J."/>
            <person name="Thomas B.C."/>
            <person name="Singh A."/>
            <person name="Wilkins M.J."/>
            <person name="Karaoz U."/>
            <person name="Brodie E.L."/>
            <person name="Williams K.H."/>
            <person name="Hubbard S.S."/>
            <person name="Banfield J.F."/>
        </authorList>
    </citation>
    <scope>NUCLEOTIDE SEQUENCE [LARGE SCALE GENOMIC DNA]</scope>
</reference>
<feature type="region of interest" description="Lon-protease-like" evidence="11">
    <location>
        <begin position="345"/>
        <end position="445"/>
    </location>
</feature>
<dbReference type="InterPro" id="IPR020568">
    <property type="entry name" value="Ribosomal_Su5_D2-typ_SF"/>
</dbReference>
<dbReference type="PANTHER" id="PTHR32472">
    <property type="entry name" value="DNA REPAIR PROTEIN RADA"/>
    <property type="match status" value="1"/>
</dbReference>
<evidence type="ECO:0000256" key="12">
    <source>
        <dbReference type="NCBIfam" id="TIGR00416"/>
    </source>
</evidence>
<dbReference type="Proteomes" id="UP000176413">
    <property type="component" value="Unassembled WGS sequence"/>
</dbReference>
<evidence type="ECO:0000256" key="7">
    <source>
        <dbReference type="ARBA" id="ARBA00022840"/>
    </source>
</evidence>
<dbReference type="GO" id="GO:0005829">
    <property type="term" value="C:cytosol"/>
    <property type="evidence" value="ECO:0007669"/>
    <property type="project" value="TreeGrafter"/>
</dbReference>
<evidence type="ECO:0000256" key="11">
    <source>
        <dbReference type="HAMAP-Rule" id="MF_01498"/>
    </source>
</evidence>
<evidence type="ECO:0000256" key="5">
    <source>
        <dbReference type="ARBA" id="ARBA00022801"/>
    </source>
</evidence>
<dbReference type="NCBIfam" id="TIGR00416">
    <property type="entry name" value="sms"/>
    <property type="match status" value="1"/>
</dbReference>
<dbReference type="GO" id="GO:0000725">
    <property type="term" value="P:recombinational repair"/>
    <property type="evidence" value="ECO:0007669"/>
    <property type="project" value="UniProtKB-UniRule"/>
</dbReference>
<dbReference type="InterPro" id="IPR027417">
    <property type="entry name" value="P-loop_NTPase"/>
</dbReference>
<dbReference type="SMART" id="SM00382">
    <property type="entry name" value="AAA"/>
    <property type="match status" value="1"/>
</dbReference>
<evidence type="ECO:0000256" key="6">
    <source>
        <dbReference type="ARBA" id="ARBA00022833"/>
    </source>
</evidence>
<dbReference type="Pfam" id="PF13541">
    <property type="entry name" value="ChlI"/>
    <property type="match status" value="1"/>
</dbReference>
<keyword evidence="2 11" id="KW-0547">Nucleotide-binding</keyword>
<evidence type="ECO:0000256" key="9">
    <source>
        <dbReference type="ARBA" id="ARBA00023125"/>
    </source>
</evidence>
<evidence type="ECO:0000256" key="1">
    <source>
        <dbReference type="ARBA" id="ARBA00022723"/>
    </source>
</evidence>
<organism evidence="15 16">
    <name type="scientific">Candidatus Magasanikbacteria bacterium RIFCSPHIGHO2_02_FULL_45_10</name>
    <dbReference type="NCBI Taxonomy" id="1798679"/>
    <lineage>
        <taxon>Bacteria</taxon>
        <taxon>Candidatus Magasanikiibacteriota</taxon>
    </lineage>
</organism>
<proteinExistence type="inferred from homology"/>
<dbReference type="GO" id="GO:0008270">
    <property type="term" value="F:zinc ion binding"/>
    <property type="evidence" value="ECO:0007669"/>
    <property type="project" value="UniProtKB-KW"/>
</dbReference>
<dbReference type="EMBL" id="MFQA01000012">
    <property type="protein sequence ID" value="OGH69190.1"/>
    <property type="molecule type" value="Genomic_DNA"/>
</dbReference>
<evidence type="ECO:0000256" key="13">
    <source>
        <dbReference type="RuleBase" id="RU003555"/>
    </source>
</evidence>
<comment type="similarity">
    <text evidence="11 13">Belongs to the RecA family. RadA subfamily.</text>
</comment>
<dbReference type="Pfam" id="PF13481">
    <property type="entry name" value="AAA_25"/>
    <property type="match status" value="1"/>
</dbReference>
<dbReference type="GO" id="GO:0140664">
    <property type="term" value="F:ATP-dependent DNA damage sensor activity"/>
    <property type="evidence" value="ECO:0007669"/>
    <property type="project" value="InterPro"/>
</dbReference>
<dbReference type="InterPro" id="IPR041166">
    <property type="entry name" value="Rubredoxin_2"/>
</dbReference>
<dbReference type="SUPFAM" id="SSF54211">
    <property type="entry name" value="Ribosomal protein S5 domain 2-like"/>
    <property type="match status" value="1"/>
</dbReference>
<dbReference type="GO" id="GO:0004176">
    <property type="term" value="F:ATP-dependent peptidase activity"/>
    <property type="evidence" value="ECO:0007669"/>
    <property type="project" value="InterPro"/>
</dbReference>
<keyword evidence="10 11" id="KW-0234">DNA repair</keyword>
<evidence type="ECO:0000256" key="8">
    <source>
        <dbReference type="ARBA" id="ARBA00023016"/>
    </source>
</evidence>
<protein>
    <recommendedName>
        <fullName evidence="11 12">DNA repair protein RadA</fullName>
    </recommendedName>
</protein>
<accession>A0A1F6MC96</accession>
<dbReference type="GO" id="GO:0005524">
    <property type="term" value="F:ATP binding"/>
    <property type="evidence" value="ECO:0007669"/>
    <property type="project" value="UniProtKB-UniRule"/>
</dbReference>
<keyword evidence="7 11" id="KW-0067">ATP-binding</keyword>
<evidence type="ECO:0000256" key="2">
    <source>
        <dbReference type="ARBA" id="ARBA00022741"/>
    </source>
</evidence>
<keyword evidence="1 11" id="KW-0479">Metal-binding</keyword>
<keyword evidence="8 11" id="KW-0346">Stress response</keyword>